<evidence type="ECO:0000256" key="7">
    <source>
        <dbReference type="ARBA" id="ARBA00032380"/>
    </source>
</evidence>
<proteinExistence type="inferred from homology"/>
<dbReference type="PROSITE" id="PS00723">
    <property type="entry name" value="POLYPRENYL_SYNTHASE_1"/>
    <property type="match status" value="1"/>
</dbReference>
<evidence type="ECO:0000256" key="9">
    <source>
        <dbReference type="ARBA" id="ARBA00032448"/>
    </source>
</evidence>
<dbReference type="Gene3D" id="1.10.600.10">
    <property type="entry name" value="Farnesyl Diphosphate Synthase"/>
    <property type="match status" value="1"/>
</dbReference>
<keyword evidence="5" id="KW-0460">Magnesium</keyword>
<sequence>MLVLSALHDVLTQVLSLPDLHTAALLTPSGELVSYASDPASSKDHVRVVVGLSGEVWQETHGVSMMDSEVGKILVMPVEKTAENSEQSPANGEDPEPLMLIALNAVSAVDWEDLQATWSRRHYTTAQAQHAEATPSPSHSAGKQAASPRVDPHGLVAPELAHLRKTLLNLLGSSHPGLTDIAEYYFLHPSKQVRPLLVLLFSCATNGLGRDWELKKWAAECEGAGGRSEELDRPLTRSDVLNDWNPKMSDAMSSFESVFPLQPPPAPSQPPIPPAATRSSPPTLSSPTLILPTQTRLAQIVEMIHVASLLHDDVIDKAHLRRGAPSAPAAFGNKLAVLGGDFLLGRASAALSRLGENEVVELIASVIANLVEGEILQMKEMHRADFGVVSINDASVPRAGRENWNIYLKRSYLKTASLMAKGARAAVVLGGCRDGDVWKEVAYAYGRNLGIAFQLVDDILDYEAGEATLGKPGGADLQLGLATGPALYAWEEHPEMGPLIERKFEKEGDVELARDLVRRSSGVERTRDLAQAHADGAKEMLRLLPDSDAKSALEALAERVVKRTS</sequence>
<evidence type="ECO:0000256" key="5">
    <source>
        <dbReference type="ARBA" id="ARBA00022842"/>
    </source>
</evidence>
<dbReference type="Pfam" id="PF00348">
    <property type="entry name" value="polyprenyl_synt"/>
    <property type="match status" value="1"/>
</dbReference>
<dbReference type="SUPFAM" id="SSF103196">
    <property type="entry name" value="Roadblock/LC7 domain"/>
    <property type="match status" value="1"/>
</dbReference>
<feature type="compositionally biased region" description="Pro residues" evidence="11">
    <location>
        <begin position="261"/>
        <end position="274"/>
    </location>
</feature>
<accession>A0A5C3NGM0</accession>
<gene>
    <name evidence="12" type="ORF">OE88DRAFT_1619273</name>
</gene>
<dbReference type="InterPro" id="IPR033749">
    <property type="entry name" value="Polyprenyl_synt_CS"/>
</dbReference>
<keyword evidence="3" id="KW-0808">Transferase</keyword>
<comment type="similarity">
    <text evidence="2">Belongs to the FPP/GGPP synthase family.</text>
</comment>
<dbReference type="GO" id="GO:0008299">
    <property type="term" value="P:isoprenoid biosynthetic process"/>
    <property type="evidence" value="ECO:0007669"/>
    <property type="project" value="UniProtKB-KW"/>
</dbReference>
<name>A0A5C3NGM0_9AGAM</name>
<organism evidence="12 13">
    <name type="scientific">Heliocybe sulcata</name>
    <dbReference type="NCBI Taxonomy" id="5364"/>
    <lineage>
        <taxon>Eukaryota</taxon>
        <taxon>Fungi</taxon>
        <taxon>Dikarya</taxon>
        <taxon>Basidiomycota</taxon>
        <taxon>Agaricomycotina</taxon>
        <taxon>Agaricomycetes</taxon>
        <taxon>Gloeophyllales</taxon>
        <taxon>Gloeophyllaceae</taxon>
        <taxon>Heliocybe</taxon>
    </lineage>
</organism>
<feature type="region of interest" description="Disordered" evidence="11">
    <location>
        <begin position="255"/>
        <end position="287"/>
    </location>
</feature>
<evidence type="ECO:0000256" key="10">
    <source>
        <dbReference type="ARBA" id="ARBA00032873"/>
    </source>
</evidence>
<evidence type="ECO:0000313" key="13">
    <source>
        <dbReference type="Proteomes" id="UP000305948"/>
    </source>
</evidence>
<evidence type="ECO:0000256" key="3">
    <source>
        <dbReference type="ARBA" id="ARBA00022679"/>
    </source>
</evidence>
<dbReference type="PANTHER" id="PTHR12001">
    <property type="entry name" value="GERANYLGERANYL PYROPHOSPHATE SYNTHASE"/>
    <property type="match status" value="1"/>
</dbReference>
<evidence type="ECO:0000256" key="2">
    <source>
        <dbReference type="ARBA" id="ARBA00006706"/>
    </source>
</evidence>
<dbReference type="GO" id="GO:1990234">
    <property type="term" value="C:transferase complex"/>
    <property type="evidence" value="ECO:0007669"/>
    <property type="project" value="TreeGrafter"/>
</dbReference>
<keyword evidence="6" id="KW-0414">Isoprene biosynthesis</keyword>
<dbReference type="STRING" id="5364.A0A5C3NGM0"/>
<dbReference type="SFLD" id="SFLDS00005">
    <property type="entry name" value="Isoprenoid_Synthase_Type_I"/>
    <property type="match status" value="1"/>
</dbReference>
<evidence type="ECO:0000256" key="6">
    <source>
        <dbReference type="ARBA" id="ARBA00023229"/>
    </source>
</evidence>
<dbReference type="OrthoDB" id="9927103at2759"/>
<dbReference type="Proteomes" id="UP000305948">
    <property type="component" value="Unassembled WGS sequence"/>
</dbReference>
<comment type="cofactor">
    <cofactor evidence="1">
        <name>Mg(2+)</name>
        <dbReference type="ChEBI" id="CHEBI:18420"/>
    </cofactor>
</comment>
<dbReference type="Gene3D" id="3.30.450.30">
    <property type="entry name" value="Dynein light chain 2a, cytoplasmic"/>
    <property type="match status" value="1"/>
</dbReference>
<evidence type="ECO:0000256" key="8">
    <source>
        <dbReference type="ARBA" id="ARBA00032424"/>
    </source>
</evidence>
<dbReference type="AlphaFoldDB" id="A0A5C3NGM0"/>
<feature type="region of interest" description="Disordered" evidence="11">
    <location>
        <begin position="125"/>
        <end position="152"/>
    </location>
</feature>
<evidence type="ECO:0000256" key="4">
    <source>
        <dbReference type="ARBA" id="ARBA00022723"/>
    </source>
</evidence>
<dbReference type="CDD" id="cd00685">
    <property type="entry name" value="Trans_IPPS_HT"/>
    <property type="match status" value="1"/>
</dbReference>
<evidence type="ECO:0000256" key="1">
    <source>
        <dbReference type="ARBA" id="ARBA00001946"/>
    </source>
</evidence>
<dbReference type="InterPro" id="IPR008949">
    <property type="entry name" value="Isoprenoid_synthase_dom_sf"/>
</dbReference>
<protein>
    <recommendedName>
        <fullName evidence="10">(2E,6E)-farnesyl diphosphate synthase</fullName>
    </recommendedName>
    <alternativeName>
        <fullName evidence="9">Dimethylallyltranstransferase</fullName>
    </alternativeName>
    <alternativeName>
        <fullName evidence="8">Farnesyl diphosphate synthase</fullName>
    </alternativeName>
    <alternativeName>
        <fullName evidence="7">Geranyltranstransferase</fullName>
    </alternativeName>
</protein>
<dbReference type="GO" id="GO:0006744">
    <property type="term" value="P:ubiquinone biosynthetic process"/>
    <property type="evidence" value="ECO:0007669"/>
    <property type="project" value="TreeGrafter"/>
</dbReference>
<feature type="compositionally biased region" description="Low complexity" evidence="11">
    <location>
        <begin position="275"/>
        <end position="287"/>
    </location>
</feature>
<keyword evidence="4" id="KW-0479">Metal-binding</keyword>
<reference evidence="12 13" key="1">
    <citation type="journal article" date="2019" name="Nat. Ecol. Evol.">
        <title>Megaphylogeny resolves global patterns of mushroom evolution.</title>
        <authorList>
            <person name="Varga T."/>
            <person name="Krizsan K."/>
            <person name="Foldi C."/>
            <person name="Dima B."/>
            <person name="Sanchez-Garcia M."/>
            <person name="Sanchez-Ramirez S."/>
            <person name="Szollosi G.J."/>
            <person name="Szarkandi J.G."/>
            <person name="Papp V."/>
            <person name="Albert L."/>
            <person name="Andreopoulos W."/>
            <person name="Angelini C."/>
            <person name="Antonin V."/>
            <person name="Barry K.W."/>
            <person name="Bougher N.L."/>
            <person name="Buchanan P."/>
            <person name="Buyck B."/>
            <person name="Bense V."/>
            <person name="Catcheside P."/>
            <person name="Chovatia M."/>
            <person name="Cooper J."/>
            <person name="Damon W."/>
            <person name="Desjardin D."/>
            <person name="Finy P."/>
            <person name="Geml J."/>
            <person name="Haridas S."/>
            <person name="Hughes K."/>
            <person name="Justo A."/>
            <person name="Karasinski D."/>
            <person name="Kautmanova I."/>
            <person name="Kiss B."/>
            <person name="Kocsube S."/>
            <person name="Kotiranta H."/>
            <person name="LaButti K.M."/>
            <person name="Lechner B.E."/>
            <person name="Liimatainen K."/>
            <person name="Lipzen A."/>
            <person name="Lukacs Z."/>
            <person name="Mihaltcheva S."/>
            <person name="Morgado L.N."/>
            <person name="Niskanen T."/>
            <person name="Noordeloos M.E."/>
            <person name="Ohm R.A."/>
            <person name="Ortiz-Santana B."/>
            <person name="Ovrebo C."/>
            <person name="Racz N."/>
            <person name="Riley R."/>
            <person name="Savchenko A."/>
            <person name="Shiryaev A."/>
            <person name="Soop K."/>
            <person name="Spirin V."/>
            <person name="Szebenyi C."/>
            <person name="Tomsovsky M."/>
            <person name="Tulloss R.E."/>
            <person name="Uehling J."/>
            <person name="Grigoriev I.V."/>
            <person name="Vagvolgyi C."/>
            <person name="Papp T."/>
            <person name="Martin F.M."/>
            <person name="Miettinen O."/>
            <person name="Hibbett D.S."/>
            <person name="Nagy L.G."/>
        </authorList>
    </citation>
    <scope>NUCLEOTIDE SEQUENCE [LARGE SCALE GENOMIC DNA]</scope>
    <source>
        <strain evidence="12 13">OMC1185</strain>
    </source>
</reference>
<dbReference type="EMBL" id="ML213503">
    <property type="protein sequence ID" value="TFK56480.1"/>
    <property type="molecule type" value="Genomic_DNA"/>
</dbReference>
<dbReference type="PROSITE" id="PS00444">
    <property type="entry name" value="POLYPRENYL_SYNTHASE_2"/>
    <property type="match status" value="1"/>
</dbReference>
<evidence type="ECO:0000256" key="11">
    <source>
        <dbReference type="SAM" id="MobiDB-lite"/>
    </source>
</evidence>
<dbReference type="PANTHER" id="PTHR12001:SF69">
    <property type="entry name" value="ALL TRANS-POLYPRENYL-DIPHOSPHATE SYNTHASE PDSS1"/>
    <property type="match status" value="1"/>
</dbReference>
<dbReference type="GO" id="GO:0046872">
    <property type="term" value="F:metal ion binding"/>
    <property type="evidence" value="ECO:0007669"/>
    <property type="project" value="UniProtKB-KW"/>
</dbReference>
<evidence type="ECO:0000313" key="12">
    <source>
        <dbReference type="EMBL" id="TFK56480.1"/>
    </source>
</evidence>
<dbReference type="SUPFAM" id="SSF48576">
    <property type="entry name" value="Terpenoid synthases"/>
    <property type="match status" value="2"/>
</dbReference>
<keyword evidence="13" id="KW-1185">Reference proteome</keyword>
<dbReference type="InterPro" id="IPR000092">
    <property type="entry name" value="Polyprenyl_synt"/>
</dbReference>
<dbReference type="GO" id="GO:0004659">
    <property type="term" value="F:prenyltransferase activity"/>
    <property type="evidence" value="ECO:0007669"/>
    <property type="project" value="InterPro"/>
</dbReference>